<dbReference type="GO" id="GO:0005886">
    <property type="term" value="C:plasma membrane"/>
    <property type="evidence" value="ECO:0007669"/>
    <property type="project" value="TreeGrafter"/>
</dbReference>
<feature type="domain" description="Peptidase M13 N-terminal" evidence="1">
    <location>
        <begin position="124"/>
        <end position="444"/>
    </location>
</feature>
<dbReference type="PANTHER" id="PTHR11733:SF167">
    <property type="entry name" value="FI17812P1-RELATED"/>
    <property type="match status" value="1"/>
</dbReference>
<evidence type="ECO:0000259" key="1">
    <source>
        <dbReference type="Pfam" id="PF05649"/>
    </source>
</evidence>
<comment type="caution">
    <text evidence="2">The sequence shown here is derived from an EMBL/GenBank/DDBJ whole genome shotgun (WGS) entry which is preliminary data.</text>
</comment>
<accession>A0AAD7AIT5</accession>
<dbReference type="AlphaFoldDB" id="A0AAD7AIT5"/>
<dbReference type="InterPro" id="IPR000718">
    <property type="entry name" value="Peptidase_M13"/>
</dbReference>
<dbReference type="PANTHER" id="PTHR11733">
    <property type="entry name" value="ZINC METALLOPROTEASE FAMILY M13 NEPRILYSIN-RELATED"/>
    <property type="match status" value="1"/>
</dbReference>
<organism evidence="2 3">
    <name type="scientific">Mycena albidolilacea</name>
    <dbReference type="NCBI Taxonomy" id="1033008"/>
    <lineage>
        <taxon>Eukaryota</taxon>
        <taxon>Fungi</taxon>
        <taxon>Dikarya</taxon>
        <taxon>Basidiomycota</taxon>
        <taxon>Agaricomycotina</taxon>
        <taxon>Agaricomycetes</taxon>
        <taxon>Agaricomycetidae</taxon>
        <taxon>Agaricales</taxon>
        <taxon>Marasmiineae</taxon>
        <taxon>Mycenaceae</taxon>
        <taxon>Mycena</taxon>
    </lineage>
</organism>
<evidence type="ECO:0000313" key="2">
    <source>
        <dbReference type="EMBL" id="KAJ7359285.1"/>
    </source>
</evidence>
<dbReference type="Pfam" id="PF05649">
    <property type="entry name" value="Peptidase_M13_N"/>
    <property type="match status" value="1"/>
</dbReference>
<evidence type="ECO:0000313" key="3">
    <source>
        <dbReference type="Proteomes" id="UP001218218"/>
    </source>
</evidence>
<name>A0AAD7AIT5_9AGAR</name>
<dbReference type="GO" id="GO:0016485">
    <property type="term" value="P:protein processing"/>
    <property type="evidence" value="ECO:0007669"/>
    <property type="project" value="TreeGrafter"/>
</dbReference>
<proteinExistence type="predicted"/>
<sequence>MASLFNISSRFEDVRIPPPIPMVDRVPRQQEAAPLLGDSDYDSERDEILTVRGRPTLLERINSTRVWPMATLLLLSSIFVGLFVSQYTESKRRERDPGEQACLTSECLTLSNSILSSLDESQDPCEDFYKFANGGWIAAHPLPAEKGSFGHFEALAQANQRIIQHFLETPSATSSFGTASNDELLLQKLRDFYWSCLNTRRLNGIGAEPLIRFVQKLKQLLRGQGFEAADGMSALVSEGLTAAIAFLHSRGVDALFSFAIEGDVGVDASFMIPWLYQGKLGLPSKEYYKETSIVEVYQDVVERLLIALEPESKRTETAHRLAKQVIKFETRLANASLDAHVYQDPFAIYNRLPLSNLTKSLPQIKFSEYFDTFAPDRLAENVVITCPEYLSSLSEILNETSAEVIEAYLVVRAALTLSPNLGTTSEPWKAQHTLLETLTGIKKGAGELSWQQPPRAPLIDATKTFRGSIGARSGLAYWVHT</sequence>
<dbReference type="PROSITE" id="PS51885">
    <property type="entry name" value="NEPRILYSIN"/>
    <property type="match status" value="1"/>
</dbReference>
<keyword evidence="3" id="KW-1185">Reference proteome</keyword>
<dbReference type="Gene3D" id="3.40.390.10">
    <property type="entry name" value="Collagenase (Catalytic Domain)"/>
    <property type="match status" value="1"/>
</dbReference>
<reference evidence="2" key="1">
    <citation type="submission" date="2023-03" db="EMBL/GenBank/DDBJ databases">
        <title>Massive genome expansion in bonnet fungi (Mycena s.s.) driven by repeated elements and novel gene families across ecological guilds.</title>
        <authorList>
            <consortium name="Lawrence Berkeley National Laboratory"/>
            <person name="Harder C.B."/>
            <person name="Miyauchi S."/>
            <person name="Viragh M."/>
            <person name="Kuo A."/>
            <person name="Thoen E."/>
            <person name="Andreopoulos B."/>
            <person name="Lu D."/>
            <person name="Skrede I."/>
            <person name="Drula E."/>
            <person name="Henrissat B."/>
            <person name="Morin E."/>
            <person name="Kohler A."/>
            <person name="Barry K."/>
            <person name="LaButti K."/>
            <person name="Morin E."/>
            <person name="Salamov A."/>
            <person name="Lipzen A."/>
            <person name="Mereny Z."/>
            <person name="Hegedus B."/>
            <person name="Baldrian P."/>
            <person name="Stursova M."/>
            <person name="Weitz H."/>
            <person name="Taylor A."/>
            <person name="Grigoriev I.V."/>
            <person name="Nagy L.G."/>
            <person name="Martin F."/>
            <person name="Kauserud H."/>
        </authorList>
    </citation>
    <scope>NUCLEOTIDE SEQUENCE</scope>
    <source>
        <strain evidence="2">CBHHK002</strain>
    </source>
</reference>
<protein>
    <submittedName>
        <fullName evidence="2">Peptidase family M13-domain-containing protein</fullName>
    </submittedName>
</protein>
<gene>
    <name evidence="2" type="ORF">DFH08DRAFT_845647</name>
</gene>
<dbReference type="Proteomes" id="UP001218218">
    <property type="component" value="Unassembled WGS sequence"/>
</dbReference>
<dbReference type="InterPro" id="IPR024079">
    <property type="entry name" value="MetalloPept_cat_dom_sf"/>
</dbReference>
<dbReference type="EMBL" id="JARIHO010000006">
    <property type="protein sequence ID" value="KAJ7359285.1"/>
    <property type="molecule type" value="Genomic_DNA"/>
</dbReference>
<dbReference type="InterPro" id="IPR042089">
    <property type="entry name" value="Peptidase_M13_dom_2"/>
</dbReference>
<dbReference type="InterPro" id="IPR008753">
    <property type="entry name" value="Peptidase_M13_N"/>
</dbReference>
<dbReference type="SUPFAM" id="SSF55486">
    <property type="entry name" value="Metalloproteases ('zincins'), catalytic domain"/>
    <property type="match status" value="1"/>
</dbReference>
<dbReference type="Gene3D" id="1.10.1380.10">
    <property type="entry name" value="Neutral endopeptidase , domain2"/>
    <property type="match status" value="1"/>
</dbReference>
<dbReference type="GO" id="GO:0004222">
    <property type="term" value="F:metalloendopeptidase activity"/>
    <property type="evidence" value="ECO:0007669"/>
    <property type="project" value="InterPro"/>
</dbReference>